<dbReference type="PROSITE" id="PS50883">
    <property type="entry name" value="EAL"/>
    <property type="match status" value="1"/>
</dbReference>
<dbReference type="EMBL" id="JAFEUP010000006">
    <property type="protein sequence ID" value="MBM7063074.1"/>
    <property type="molecule type" value="Genomic_DNA"/>
</dbReference>
<dbReference type="InterPro" id="IPR052155">
    <property type="entry name" value="Biofilm_reg_signaling"/>
</dbReference>
<gene>
    <name evidence="6" type="ORF">JQX08_20345</name>
</gene>
<dbReference type="Gene3D" id="3.30.70.270">
    <property type="match status" value="1"/>
</dbReference>
<evidence type="ECO:0000313" key="7">
    <source>
        <dbReference type="Proteomes" id="UP000717995"/>
    </source>
</evidence>
<feature type="transmembrane region" description="Helical" evidence="1">
    <location>
        <begin position="329"/>
        <end position="353"/>
    </location>
</feature>
<dbReference type="Pfam" id="PF00990">
    <property type="entry name" value="GGDEF"/>
    <property type="match status" value="1"/>
</dbReference>
<dbReference type="SMART" id="SM00091">
    <property type="entry name" value="PAS"/>
    <property type="match status" value="4"/>
</dbReference>
<dbReference type="InterPro" id="IPR035965">
    <property type="entry name" value="PAS-like_dom_sf"/>
</dbReference>
<dbReference type="InterPro" id="IPR029787">
    <property type="entry name" value="Nucleotide_cyclase"/>
</dbReference>
<dbReference type="InterPro" id="IPR000160">
    <property type="entry name" value="GGDEF_dom"/>
</dbReference>
<dbReference type="SMART" id="SM00086">
    <property type="entry name" value="PAC"/>
    <property type="match status" value="4"/>
</dbReference>
<keyword evidence="7" id="KW-1185">Reference proteome</keyword>
<dbReference type="InterPro" id="IPR001610">
    <property type="entry name" value="PAC"/>
</dbReference>
<dbReference type="PROSITE" id="PS50887">
    <property type="entry name" value="GGDEF"/>
    <property type="match status" value="1"/>
</dbReference>
<dbReference type="PROSITE" id="PS50112">
    <property type="entry name" value="PAS"/>
    <property type="match status" value="4"/>
</dbReference>
<keyword evidence="1" id="KW-0812">Transmembrane</keyword>
<dbReference type="PROSITE" id="PS50113">
    <property type="entry name" value="PAC"/>
    <property type="match status" value="3"/>
</dbReference>
<dbReference type="InterPro" id="IPR013655">
    <property type="entry name" value="PAS_fold_3"/>
</dbReference>
<dbReference type="Gene3D" id="3.30.450.20">
    <property type="entry name" value="PAS domain"/>
    <property type="match status" value="5"/>
</dbReference>
<evidence type="ECO:0000259" key="3">
    <source>
        <dbReference type="PROSITE" id="PS50113"/>
    </source>
</evidence>
<organism evidence="6 7">
    <name type="scientific">Zestomonas insulae</name>
    <dbReference type="NCBI Taxonomy" id="2809017"/>
    <lineage>
        <taxon>Bacteria</taxon>
        <taxon>Pseudomonadati</taxon>
        <taxon>Pseudomonadota</taxon>
        <taxon>Gammaproteobacteria</taxon>
        <taxon>Pseudomonadales</taxon>
        <taxon>Pseudomonadaceae</taxon>
        <taxon>Zestomonas</taxon>
    </lineage>
</organism>
<dbReference type="CDD" id="cd01948">
    <property type="entry name" value="EAL"/>
    <property type="match status" value="1"/>
</dbReference>
<feature type="domain" description="PAS" evidence="2">
    <location>
        <begin position="911"/>
        <end position="956"/>
    </location>
</feature>
<evidence type="ECO:0000259" key="5">
    <source>
        <dbReference type="PROSITE" id="PS50887"/>
    </source>
</evidence>
<evidence type="ECO:0000259" key="2">
    <source>
        <dbReference type="PROSITE" id="PS50112"/>
    </source>
</evidence>
<proteinExistence type="predicted"/>
<keyword evidence="1" id="KW-1133">Transmembrane helix</keyword>
<evidence type="ECO:0000256" key="1">
    <source>
        <dbReference type="SAM" id="Phobius"/>
    </source>
</evidence>
<accession>A0ABS2IL24</accession>
<dbReference type="SMART" id="SM00267">
    <property type="entry name" value="GGDEF"/>
    <property type="match status" value="1"/>
</dbReference>
<evidence type="ECO:0000259" key="4">
    <source>
        <dbReference type="PROSITE" id="PS50883"/>
    </source>
</evidence>
<feature type="domain" description="GGDEF" evidence="5">
    <location>
        <begin position="1068"/>
        <end position="1205"/>
    </location>
</feature>
<dbReference type="NCBIfam" id="TIGR00229">
    <property type="entry name" value="sensory_box"/>
    <property type="match status" value="3"/>
</dbReference>
<dbReference type="InterPro" id="IPR035919">
    <property type="entry name" value="EAL_sf"/>
</dbReference>
<dbReference type="CDD" id="cd00130">
    <property type="entry name" value="PAS"/>
    <property type="match status" value="2"/>
</dbReference>
<feature type="domain" description="PAC" evidence="3">
    <location>
        <begin position="721"/>
        <end position="774"/>
    </location>
</feature>
<dbReference type="InterPro" id="IPR000700">
    <property type="entry name" value="PAS-assoc_C"/>
</dbReference>
<dbReference type="SUPFAM" id="SSF55785">
    <property type="entry name" value="PYP-like sensor domain (PAS domain)"/>
    <property type="match status" value="5"/>
</dbReference>
<feature type="domain" description="PAS" evidence="2">
    <location>
        <begin position="775"/>
        <end position="813"/>
    </location>
</feature>
<dbReference type="NCBIfam" id="TIGR00254">
    <property type="entry name" value="GGDEF"/>
    <property type="match status" value="1"/>
</dbReference>
<dbReference type="SUPFAM" id="SSF141868">
    <property type="entry name" value="EAL domain-like"/>
    <property type="match status" value="1"/>
</dbReference>
<dbReference type="InterPro" id="IPR043128">
    <property type="entry name" value="Rev_trsase/Diguanyl_cyclase"/>
</dbReference>
<feature type="domain" description="PAS" evidence="2">
    <location>
        <begin position="369"/>
        <end position="419"/>
    </location>
</feature>
<feature type="domain" description="PAC" evidence="3">
    <location>
        <begin position="859"/>
        <end position="914"/>
    </location>
</feature>
<evidence type="ECO:0000313" key="6">
    <source>
        <dbReference type="EMBL" id="MBM7063074.1"/>
    </source>
</evidence>
<dbReference type="Proteomes" id="UP000717995">
    <property type="component" value="Unassembled WGS sequence"/>
</dbReference>
<dbReference type="Pfam" id="PF13426">
    <property type="entry name" value="PAS_9"/>
    <property type="match status" value="2"/>
</dbReference>
<dbReference type="Pfam" id="PF00563">
    <property type="entry name" value="EAL"/>
    <property type="match status" value="1"/>
</dbReference>
<dbReference type="Gene3D" id="3.20.20.450">
    <property type="entry name" value="EAL domain"/>
    <property type="match status" value="1"/>
</dbReference>
<dbReference type="InterPro" id="IPR001633">
    <property type="entry name" value="EAL_dom"/>
</dbReference>
<feature type="domain" description="PAC" evidence="3">
    <location>
        <begin position="984"/>
        <end position="1036"/>
    </location>
</feature>
<dbReference type="SMART" id="SM00052">
    <property type="entry name" value="EAL"/>
    <property type="match status" value="1"/>
</dbReference>
<dbReference type="PANTHER" id="PTHR44757">
    <property type="entry name" value="DIGUANYLATE CYCLASE DGCP"/>
    <property type="match status" value="1"/>
</dbReference>
<dbReference type="PANTHER" id="PTHR44757:SF2">
    <property type="entry name" value="BIOFILM ARCHITECTURE MAINTENANCE PROTEIN MBAA"/>
    <property type="match status" value="1"/>
</dbReference>
<comment type="caution">
    <text evidence="6">The sequence shown here is derived from an EMBL/GenBank/DDBJ whole genome shotgun (WGS) entry which is preliminary data.</text>
</comment>
<reference evidence="6 7" key="1">
    <citation type="submission" date="2021-02" db="EMBL/GenBank/DDBJ databases">
        <authorList>
            <person name="Lee D.-H."/>
        </authorList>
    </citation>
    <scope>NUCLEOTIDE SEQUENCE [LARGE SCALE GENOMIC DNA]</scope>
    <source>
        <strain evidence="6 7">UL073</strain>
    </source>
</reference>
<name>A0ABS2IL24_9GAMM</name>
<protein>
    <submittedName>
        <fullName evidence="6">EAL domain-containing protein</fullName>
    </submittedName>
</protein>
<dbReference type="InterPro" id="IPR000014">
    <property type="entry name" value="PAS"/>
</dbReference>
<dbReference type="CDD" id="cd01949">
    <property type="entry name" value="GGDEF"/>
    <property type="match status" value="1"/>
</dbReference>
<feature type="domain" description="PAS" evidence="2">
    <location>
        <begin position="642"/>
        <end position="718"/>
    </location>
</feature>
<sequence>MRCYASAPTRVRQSYRIAPDRANRHSSARLAPGHIYRHANRLHSSGNFAKSRSIAQALAGSGRQAVDRERRPSRHCPDHVVLAGNPVVSTPPSAQLSPASPARALARLFGAVKGLPLALALLLLTLLGWQLQQEVGQQLDHQRQRESEFGRRLAEHFTLTMELKAQACLALLSHRDPSDDPTQTLRSVLPTLRAVSLLDPNDPGSPRLRAQIDALRTSQTTRNYRFSSRPDGQAELLLRLDDQQYWRVQLGADALQQGLHGFDEGRHRWLLSDAQSGQVAVRQGGDGPAASRAALMTAREHATQLLDIPLEGSDWRLHVLFDSRQATLALVPMLAGRILLFGLCIAFALYILGRLQRQQLGLREENARSLRELRQADEALCAIDECLLVSDAEGVLRYLNPQAEQLLGLSAKLALARQLATLLPTVAVAAEDSDGEPVQLNLAPHGEPRLFAVKRSPLEQGGHAWVLRDVTDKQRSLQVLEEARRRYQNIFEGSGIGLCLLDLSALHAYLQQLGLHDSPRLQQWLDDHPARHVEVLRHLHFTEANQMALRLLGVDSPRAIWDHLIGQGGVRPSGFRFRLMAALIEGQRQTELETRIITPQGHERHLWLQIYLPEHTADYRAVTLSINDITSRKRVELSLIERERFWSQVVRSLPDTLYVHDLQSRRVLFHNNRLGPDLGYSKDELRALGERMWEKILHPDDQELYQRMRNLQQVVASAQLLTCQLRWRHRDGSWHWFDIREQALSRDSHGRVSRLIGVAKDITEQIEGSQSLLASKQRYRLLAESISDVIFSTDSCLQLNYVSPSTFGTLGYSGDWLLQNGLTPLLANPRQVEGVFALIDEVRDALGHPRRLAELRRRLTTQLFIFDSLHADGRKLPMELRLSPIWNDNGGFEGLLGVARDISQQRRAEKELRMAATVFEHSTSAIMVTDPAGYIVQVNDAFTRVSGYAPSDVLDQLPGMLTADRQQAQQLQYVMTQLNLRGSWEGELWLKRRDGEAFPAWVGITAVQDEEGDLVSYVCFFSDISERKASEQRIHRLAYYDALTHLPNRTLFQDRLHTALQHADRHQEWVVLMFLDLDRFKPINDSLGHAAGDRMLKDVAIRLAACVAEDDTVARMGGDEFTLLLQPRTTREGALNRAIHVAEQILASLARPFILEGREFFVTASIGIALSPQDGRELSQLMKNADTAMYHAKERGKNNFQFYQAEMNASALERLELESDLRHALEQNEFVLHYQPQFSGNGQRLTGVEALLRWRHPRRGLVPPSEFIPVLEELGLVVQVGDWVLGEACRQFRHWQNSGVRVPKIAVNLSARQFAEGLLAERIAEILGGSGVAPACLELEITESILMRDVDAALQTLADFKRLGVSIAVDDFGTGYSSLNYLKQFPIDVLKIDRSFVDGLPSGEQDAQIARAIIAMAHSLNLAVIAEGVESVAQLDFLREHHCDDVQGFLFGKPMPAHQFAAQFGGAALFIFD</sequence>
<dbReference type="Pfam" id="PF08447">
    <property type="entry name" value="PAS_3"/>
    <property type="match status" value="1"/>
</dbReference>
<keyword evidence="1" id="KW-0472">Membrane</keyword>
<dbReference type="SUPFAM" id="SSF55073">
    <property type="entry name" value="Nucleotide cyclase"/>
    <property type="match status" value="1"/>
</dbReference>
<feature type="domain" description="EAL" evidence="4">
    <location>
        <begin position="1214"/>
        <end position="1468"/>
    </location>
</feature>